<protein>
    <recommendedName>
        <fullName evidence="6">Pentatricopeptide repeat-containing protein</fullName>
    </recommendedName>
</protein>
<dbReference type="Gene3D" id="1.25.40.10">
    <property type="entry name" value="Tetratricopeptide repeat domain"/>
    <property type="match status" value="1"/>
</dbReference>
<dbReference type="Pfam" id="PF01535">
    <property type="entry name" value="PPR"/>
    <property type="match status" value="1"/>
</dbReference>
<dbReference type="NCBIfam" id="TIGR00756">
    <property type="entry name" value="PPR"/>
    <property type="match status" value="2"/>
</dbReference>
<comment type="similarity">
    <text evidence="1">Belongs to the PPR family. P subfamily.</text>
</comment>
<evidence type="ECO:0000313" key="5">
    <source>
        <dbReference type="Proteomes" id="UP001153076"/>
    </source>
</evidence>
<gene>
    <name evidence="4" type="ORF">Cgig2_030689</name>
</gene>
<name>A0A9Q1GPH0_9CARY</name>
<dbReference type="PANTHER" id="PTHR47941">
    <property type="entry name" value="PENTATRICOPEPTIDE REPEAT-CONTAINING PROTEIN 3, MITOCHONDRIAL"/>
    <property type="match status" value="1"/>
</dbReference>
<dbReference type="InterPro" id="IPR002885">
    <property type="entry name" value="PPR_rpt"/>
</dbReference>
<feature type="repeat" description="PPR" evidence="3">
    <location>
        <begin position="157"/>
        <end position="191"/>
    </location>
</feature>
<sequence>MATDLGAPKSDNFALYLLSNSSTISSSRMKIPSNPIKHKRDSISLSTYHCFPNEVRSPAKAEPVTSSKKCIPTKLKRYNWWRTRISCPRWGLFFAARPKEAREEPEPTASAITLGRWDDALSEMLQSNIAPTVITFSTLIDMYSKARMIEEANSVLKLMHENIIADGLCEAGKLKDAANIFSKLLSKGLQPD</sequence>
<comment type="caution">
    <text evidence="4">The sequence shown here is derived from an EMBL/GenBank/DDBJ whole genome shotgun (WGS) entry which is preliminary data.</text>
</comment>
<dbReference type="OrthoDB" id="185373at2759"/>
<dbReference type="AlphaFoldDB" id="A0A9Q1GPH0"/>
<dbReference type="InterPro" id="IPR011990">
    <property type="entry name" value="TPR-like_helical_dom_sf"/>
</dbReference>
<accession>A0A9Q1GPH0</accession>
<reference evidence="4" key="1">
    <citation type="submission" date="2022-04" db="EMBL/GenBank/DDBJ databases">
        <title>Carnegiea gigantea Genome sequencing and assembly v2.</title>
        <authorList>
            <person name="Copetti D."/>
            <person name="Sanderson M.J."/>
            <person name="Burquez A."/>
            <person name="Wojciechowski M.F."/>
        </authorList>
    </citation>
    <scope>NUCLEOTIDE SEQUENCE</scope>
    <source>
        <strain evidence="4">SGP5-SGP5p</strain>
        <tissue evidence="4">Aerial part</tissue>
    </source>
</reference>
<evidence type="ECO:0000256" key="1">
    <source>
        <dbReference type="ARBA" id="ARBA00007626"/>
    </source>
</evidence>
<proteinExistence type="inferred from homology"/>
<evidence type="ECO:0000256" key="3">
    <source>
        <dbReference type="PROSITE-ProRule" id="PRU00708"/>
    </source>
</evidence>
<evidence type="ECO:0000313" key="4">
    <source>
        <dbReference type="EMBL" id="KAJ8424481.1"/>
    </source>
</evidence>
<evidence type="ECO:0008006" key="6">
    <source>
        <dbReference type="Google" id="ProtNLM"/>
    </source>
</evidence>
<evidence type="ECO:0000256" key="2">
    <source>
        <dbReference type="ARBA" id="ARBA00022737"/>
    </source>
</evidence>
<organism evidence="4 5">
    <name type="scientific">Carnegiea gigantea</name>
    <dbReference type="NCBI Taxonomy" id="171969"/>
    <lineage>
        <taxon>Eukaryota</taxon>
        <taxon>Viridiplantae</taxon>
        <taxon>Streptophyta</taxon>
        <taxon>Embryophyta</taxon>
        <taxon>Tracheophyta</taxon>
        <taxon>Spermatophyta</taxon>
        <taxon>Magnoliopsida</taxon>
        <taxon>eudicotyledons</taxon>
        <taxon>Gunneridae</taxon>
        <taxon>Pentapetalae</taxon>
        <taxon>Caryophyllales</taxon>
        <taxon>Cactineae</taxon>
        <taxon>Cactaceae</taxon>
        <taxon>Cactoideae</taxon>
        <taxon>Echinocereeae</taxon>
        <taxon>Carnegiea</taxon>
    </lineage>
</organism>
<dbReference type="PROSITE" id="PS51375">
    <property type="entry name" value="PPR"/>
    <property type="match status" value="1"/>
</dbReference>
<keyword evidence="5" id="KW-1185">Reference proteome</keyword>
<keyword evidence="2" id="KW-0677">Repeat</keyword>
<dbReference type="Proteomes" id="UP001153076">
    <property type="component" value="Unassembled WGS sequence"/>
</dbReference>
<dbReference type="EMBL" id="JAKOGI010001670">
    <property type="protein sequence ID" value="KAJ8424481.1"/>
    <property type="molecule type" value="Genomic_DNA"/>
</dbReference>